<dbReference type="InterPro" id="IPR036378">
    <property type="entry name" value="FAS1_dom_sf"/>
</dbReference>
<dbReference type="PANTHER" id="PTHR10900:SF122">
    <property type="entry name" value="FAS1 DOMAIN-CONTAINING PROTEIN"/>
    <property type="match status" value="1"/>
</dbReference>
<evidence type="ECO:0000256" key="2">
    <source>
        <dbReference type="SAM" id="Phobius"/>
    </source>
</evidence>
<feature type="compositionally biased region" description="Low complexity" evidence="1">
    <location>
        <begin position="345"/>
        <end position="355"/>
    </location>
</feature>
<dbReference type="Gene3D" id="2.30.180.10">
    <property type="entry name" value="FAS1 domain"/>
    <property type="match status" value="2"/>
</dbReference>
<evidence type="ECO:0000259" key="4">
    <source>
        <dbReference type="PROSITE" id="PS50213"/>
    </source>
</evidence>
<feature type="compositionally biased region" description="Polar residues" evidence="1">
    <location>
        <begin position="356"/>
        <end position="374"/>
    </location>
</feature>
<dbReference type="GO" id="GO:0005615">
    <property type="term" value="C:extracellular space"/>
    <property type="evidence" value="ECO:0007669"/>
    <property type="project" value="TreeGrafter"/>
</dbReference>
<evidence type="ECO:0000313" key="6">
    <source>
        <dbReference type="Proteomes" id="UP000092583"/>
    </source>
</evidence>
<dbReference type="STRING" id="1331196.A0A1B9IP41"/>
<keyword evidence="6" id="KW-1185">Reference proteome</keyword>
<proteinExistence type="predicted"/>
<dbReference type="SMART" id="SM00554">
    <property type="entry name" value="FAS1"/>
    <property type="match status" value="2"/>
</dbReference>
<dbReference type="GO" id="GO:0016236">
    <property type="term" value="P:macroautophagy"/>
    <property type="evidence" value="ECO:0007669"/>
    <property type="project" value="TreeGrafter"/>
</dbReference>
<dbReference type="PANTHER" id="PTHR10900">
    <property type="entry name" value="PERIOSTIN-RELATED"/>
    <property type="match status" value="1"/>
</dbReference>
<evidence type="ECO:0000256" key="1">
    <source>
        <dbReference type="SAM" id="MobiDB-lite"/>
    </source>
</evidence>
<feature type="signal peptide" evidence="3">
    <location>
        <begin position="1"/>
        <end position="21"/>
    </location>
</feature>
<feature type="domain" description="FAS1" evidence="4">
    <location>
        <begin position="205"/>
        <end position="341"/>
    </location>
</feature>
<dbReference type="OrthoDB" id="286301at2759"/>
<dbReference type="InterPro" id="IPR000782">
    <property type="entry name" value="FAS1_domain"/>
</dbReference>
<dbReference type="EMBL" id="KI669463">
    <property type="protein sequence ID" value="OCF57323.1"/>
    <property type="molecule type" value="Genomic_DNA"/>
</dbReference>
<name>A0A1B9IP41_9TREE</name>
<reference evidence="5 6" key="1">
    <citation type="submission" date="2013-07" db="EMBL/GenBank/DDBJ databases">
        <title>The Genome Sequence of Kwoniella mangroviensis CBS10435.</title>
        <authorList>
            <consortium name="The Broad Institute Genome Sequencing Platform"/>
            <person name="Cuomo C."/>
            <person name="Litvintseva A."/>
            <person name="Chen Y."/>
            <person name="Heitman J."/>
            <person name="Sun S."/>
            <person name="Springer D."/>
            <person name="Dromer F."/>
            <person name="Young S.K."/>
            <person name="Zeng Q."/>
            <person name="Gargeya S."/>
            <person name="Fitzgerald M."/>
            <person name="Abouelleil A."/>
            <person name="Alvarado L."/>
            <person name="Berlin A.M."/>
            <person name="Chapman S.B."/>
            <person name="Dewar J."/>
            <person name="Goldberg J."/>
            <person name="Griggs A."/>
            <person name="Gujja S."/>
            <person name="Hansen M."/>
            <person name="Howarth C."/>
            <person name="Imamovic A."/>
            <person name="Larimer J."/>
            <person name="McCowan C."/>
            <person name="Murphy C."/>
            <person name="Pearson M."/>
            <person name="Priest M."/>
            <person name="Roberts A."/>
            <person name="Saif S."/>
            <person name="Shea T."/>
            <person name="Sykes S."/>
            <person name="Wortman J."/>
            <person name="Nusbaum C."/>
            <person name="Birren B."/>
        </authorList>
    </citation>
    <scope>NUCLEOTIDE SEQUENCE [LARGE SCALE GENOMIC DNA]</scope>
    <source>
        <strain evidence="5 6">CBS 10435</strain>
    </source>
</reference>
<dbReference type="Pfam" id="PF02469">
    <property type="entry name" value="Fasciclin"/>
    <property type="match status" value="1"/>
</dbReference>
<feature type="chain" id="PRO_5008628796" description="FAS1 domain-containing protein" evidence="3">
    <location>
        <begin position="22"/>
        <end position="423"/>
    </location>
</feature>
<dbReference type="AlphaFoldDB" id="A0A1B9IP41"/>
<dbReference type="PROSITE" id="PS50213">
    <property type="entry name" value="FAS1"/>
    <property type="match status" value="1"/>
</dbReference>
<dbReference type="InterPro" id="IPR050904">
    <property type="entry name" value="Adhesion/Biosynth-related"/>
</dbReference>
<protein>
    <recommendedName>
        <fullName evidence="4">FAS1 domain-containing protein</fullName>
    </recommendedName>
</protein>
<dbReference type="Proteomes" id="UP000092583">
    <property type="component" value="Unassembled WGS sequence"/>
</dbReference>
<keyword evidence="2" id="KW-0472">Membrane</keyword>
<keyword evidence="2" id="KW-1133">Transmembrane helix</keyword>
<dbReference type="SUPFAM" id="SSF82153">
    <property type="entry name" value="FAS1 domain"/>
    <property type="match status" value="2"/>
</dbReference>
<feature type="transmembrane region" description="Helical" evidence="2">
    <location>
        <begin position="403"/>
        <end position="422"/>
    </location>
</feature>
<organism evidence="5 6">
    <name type="scientific">Kwoniella mangroviensis CBS 10435</name>
    <dbReference type="NCBI Taxonomy" id="1331196"/>
    <lineage>
        <taxon>Eukaryota</taxon>
        <taxon>Fungi</taxon>
        <taxon>Dikarya</taxon>
        <taxon>Basidiomycota</taxon>
        <taxon>Agaricomycotina</taxon>
        <taxon>Tremellomycetes</taxon>
        <taxon>Tremellales</taxon>
        <taxon>Cryptococcaceae</taxon>
        <taxon>Kwoniella</taxon>
    </lineage>
</organism>
<feature type="region of interest" description="Disordered" evidence="1">
    <location>
        <begin position="345"/>
        <end position="399"/>
    </location>
</feature>
<gene>
    <name evidence="5" type="ORF">L486_04779</name>
</gene>
<keyword evidence="3" id="KW-0732">Signal</keyword>
<sequence>MQLSIIPFLTILSILFPTSSAQLDTDIICPDGSLTEYLTSMMDVLFANGLTTFEQLIVHWSETDMGYEFLHDLYNSGQKLTVLVPTNDAFQESGIVSPFEGLTEDWGAELGELHLLQGEWTYDQIPQSGHAVAATSLLLANELNSTDIQPNAYQAMVLERGNDDSVVVNGWWGHATSTSGPLDLSGSGGLLDNLFILPIDQVLSFPPSLSTALQAPGLTNMSSALQVIGKSSDVERLSEGGFTIFVPLDSVWNDELKDIMLDGSKAPEMIGNHFTTSYSLFSPMWIQPSTFELPVESGESLTIQYNQDGSSSVICGEVEAQIVRSDITLNNGVMHIIDQILYPTSTSSSSDSAKSNKPTTTSSIPSTADSTSASIPDGSDSDGQGGKAAIPDAPQNSSTSSTVTLSVTLLGCLAVGWLVVYVQ</sequence>
<evidence type="ECO:0000256" key="3">
    <source>
        <dbReference type="SAM" id="SignalP"/>
    </source>
</evidence>
<keyword evidence="2" id="KW-0812">Transmembrane</keyword>
<reference evidence="6" key="2">
    <citation type="submission" date="2013-12" db="EMBL/GenBank/DDBJ databases">
        <title>Evolution of pathogenesis and genome organization in the Tremellales.</title>
        <authorList>
            <person name="Cuomo C."/>
            <person name="Litvintseva A."/>
            <person name="Heitman J."/>
            <person name="Chen Y."/>
            <person name="Sun S."/>
            <person name="Springer D."/>
            <person name="Dromer F."/>
            <person name="Young S."/>
            <person name="Zeng Q."/>
            <person name="Chapman S."/>
            <person name="Gujja S."/>
            <person name="Saif S."/>
            <person name="Birren B."/>
        </authorList>
    </citation>
    <scope>NUCLEOTIDE SEQUENCE [LARGE SCALE GENOMIC DNA]</scope>
    <source>
        <strain evidence="6">CBS 10435</strain>
    </source>
</reference>
<dbReference type="GO" id="GO:0000329">
    <property type="term" value="C:fungal-type vacuole membrane"/>
    <property type="evidence" value="ECO:0007669"/>
    <property type="project" value="TreeGrafter"/>
</dbReference>
<accession>A0A1B9IP41</accession>
<evidence type="ECO:0000313" key="5">
    <source>
        <dbReference type="EMBL" id="OCF57323.1"/>
    </source>
</evidence>